<keyword evidence="8" id="KW-1185">Reference proteome</keyword>
<dbReference type="SUPFAM" id="SSF53098">
    <property type="entry name" value="Ribonuclease H-like"/>
    <property type="match status" value="1"/>
</dbReference>
<keyword evidence="2" id="KW-0479">Metal-binding</keyword>
<organism evidence="7 8">
    <name type="scientific">Obba rivulosa</name>
    <dbReference type="NCBI Taxonomy" id="1052685"/>
    <lineage>
        <taxon>Eukaryota</taxon>
        <taxon>Fungi</taxon>
        <taxon>Dikarya</taxon>
        <taxon>Basidiomycota</taxon>
        <taxon>Agaricomycotina</taxon>
        <taxon>Agaricomycetes</taxon>
        <taxon>Polyporales</taxon>
        <taxon>Gelatoporiaceae</taxon>
        <taxon>Obba</taxon>
    </lineage>
</organism>
<accession>A0A8E2DMW0</accession>
<dbReference type="GO" id="GO:0008270">
    <property type="term" value="F:zinc ion binding"/>
    <property type="evidence" value="ECO:0007669"/>
    <property type="project" value="UniProtKB-KW"/>
</dbReference>
<keyword evidence="5" id="KW-0539">Nucleus</keyword>
<proteinExistence type="predicted"/>
<comment type="subcellular location">
    <subcellularLocation>
        <location evidence="1">Nucleus</location>
    </subcellularLocation>
</comment>
<feature type="region of interest" description="Disordered" evidence="6">
    <location>
        <begin position="297"/>
        <end position="318"/>
    </location>
</feature>
<dbReference type="GO" id="GO:0005634">
    <property type="term" value="C:nucleus"/>
    <property type="evidence" value="ECO:0007669"/>
    <property type="project" value="UniProtKB-SubCell"/>
</dbReference>
<dbReference type="AlphaFoldDB" id="A0A8E2DMW0"/>
<evidence type="ECO:0000256" key="6">
    <source>
        <dbReference type="SAM" id="MobiDB-lite"/>
    </source>
</evidence>
<feature type="compositionally biased region" description="Low complexity" evidence="6">
    <location>
        <begin position="298"/>
        <end position="315"/>
    </location>
</feature>
<protein>
    <submittedName>
        <fullName evidence="7">Uncharacterized protein</fullName>
    </submittedName>
</protein>
<gene>
    <name evidence="7" type="ORF">OBBRIDRAFT_728545</name>
</gene>
<evidence type="ECO:0000313" key="8">
    <source>
        <dbReference type="Proteomes" id="UP000250043"/>
    </source>
</evidence>
<name>A0A8E2DMW0_9APHY</name>
<dbReference type="Proteomes" id="UP000250043">
    <property type="component" value="Unassembled WGS sequence"/>
</dbReference>
<sequence length="359" mass="40318">MARTLSKLLQKHYLIPFVSENSQIRCLAHVVNLVVQKMLSALNDAEDPDIVDYYLGQKFLPIHYDPNEDEEAVAHDGPERAAADKTACENFPEEDKDEFDNIETGLTPVQKLRLISRKVVSSPQHRSSYRKHVEREYHNKMAPSGKPIKDLMLIRDVATRWGGTHAMIERALLQKKVRATILVIQRVLTTFTKMTATMSLSKTPTLPWVLPLYELMKTALETAIKTTSNEYLKNATLAGLVKLMTYYTKARGCQFNVIATICHPGLCQAWFEVLGDDAKQKATDLFEHVYKQYEKNASPKPKATSTTPPSPATTSDNFLSSISSSVRLIDAAMSMPEKSELEQWYSGQGGAGDPYHPLD</sequence>
<keyword evidence="3" id="KW-0863">Zinc-finger</keyword>
<feature type="region of interest" description="Disordered" evidence="6">
    <location>
        <begin position="340"/>
        <end position="359"/>
    </location>
</feature>
<reference evidence="7 8" key="1">
    <citation type="submission" date="2016-07" db="EMBL/GenBank/DDBJ databases">
        <title>Draft genome of the white-rot fungus Obba rivulosa 3A-2.</title>
        <authorList>
            <consortium name="DOE Joint Genome Institute"/>
            <person name="Miettinen O."/>
            <person name="Riley R."/>
            <person name="Acob R."/>
            <person name="Barry K."/>
            <person name="Cullen D."/>
            <person name="De Vries R."/>
            <person name="Hainaut M."/>
            <person name="Hatakka A."/>
            <person name="Henrissat B."/>
            <person name="Hilden K."/>
            <person name="Kuo R."/>
            <person name="Labutti K."/>
            <person name="Lipzen A."/>
            <person name="Makela M.R."/>
            <person name="Sandor L."/>
            <person name="Spatafora J.W."/>
            <person name="Grigoriev I.V."/>
            <person name="Hibbett D.S."/>
        </authorList>
    </citation>
    <scope>NUCLEOTIDE SEQUENCE [LARGE SCALE GENOMIC DNA]</scope>
    <source>
        <strain evidence="7 8">3A-2</strain>
    </source>
</reference>
<dbReference type="PANTHER" id="PTHR46481:SF10">
    <property type="entry name" value="ZINC FINGER BED DOMAIN-CONTAINING PROTEIN 39"/>
    <property type="match status" value="1"/>
</dbReference>
<evidence type="ECO:0000313" key="7">
    <source>
        <dbReference type="EMBL" id="OCH91584.1"/>
    </source>
</evidence>
<evidence type="ECO:0000256" key="1">
    <source>
        <dbReference type="ARBA" id="ARBA00004123"/>
    </source>
</evidence>
<dbReference type="InterPro" id="IPR052035">
    <property type="entry name" value="ZnF_BED_domain_contain"/>
</dbReference>
<keyword evidence="4" id="KW-0862">Zinc</keyword>
<evidence type="ECO:0000256" key="4">
    <source>
        <dbReference type="ARBA" id="ARBA00022833"/>
    </source>
</evidence>
<dbReference type="OrthoDB" id="3264316at2759"/>
<dbReference type="PANTHER" id="PTHR46481">
    <property type="entry name" value="ZINC FINGER BED DOMAIN-CONTAINING PROTEIN 4"/>
    <property type="match status" value="1"/>
</dbReference>
<dbReference type="EMBL" id="KV722383">
    <property type="protein sequence ID" value="OCH91584.1"/>
    <property type="molecule type" value="Genomic_DNA"/>
</dbReference>
<evidence type="ECO:0000256" key="5">
    <source>
        <dbReference type="ARBA" id="ARBA00023242"/>
    </source>
</evidence>
<evidence type="ECO:0000256" key="3">
    <source>
        <dbReference type="ARBA" id="ARBA00022771"/>
    </source>
</evidence>
<dbReference type="InterPro" id="IPR012337">
    <property type="entry name" value="RNaseH-like_sf"/>
</dbReference>
<evidence type="ECO:0000256" key="2">
    <source>
        <dbReference type="ARBA" id="ARBA00022723"/>
    </source>
</evidence>